<name>A0A174WW83_BACT4</name>
<dbReference type="AlphaFoldDB" id="A0A174WW83"/>
<reference evidence="2 3" key="1">
    <citation type="submission" date="2015-09" db="EMBL/GenBank/DDBJ databases">
        <authorList>
            <consortium name="Pathogen Informatics"/>
        </authorList>
    </citation>
    <scope>NUCLEOTIDE SEQUENCE [LARGE SCALE GENOMIC DNA]</scope>
    <source>
        <strain evidence="2 3">2789STDY5834945</strain>
    </source>
</reference>
<organism evidence="2 3">
    <name type="scientific">Bacteroides thetaiotaomicron</name>
    <dbReference type="NCBI Taxonomy" id="818"/>
    <lineage>
        <taxon>Bacteria</taxon>
        <taxon>Pseudomonadati</taxon>
        <taxon>Bacteroidota</taxon>
        <taxon>Bacteroidia</taxon>
        <taxon>Bacteroidales</taxon>
        <taxon>Bacteroidaceae</taxon>
        <taxon>Bacteroides</taxon>
    </lineage>
</organism>
<dbReference type="PROSITE" id="PS51257">
    <property type="entry name" value="PROKAR_LIPOPROTEIN"/>
    <property type="match status" value="1"/>
</dbReference>
<accession>A0A174WW83</accession>
<evidence type="ECO:0000313" key="3">
    <source>
        <dbReference type="Proteomes" id="UP000095541"/>
    </source>
</evidence>
<dbReference type="RefSeq" id="WP_055222171.1">
    <property type="nucleotide sequence ID" value="NZ_CZBI01000019.1"/>
</dbReference>
<proteinExistence type="predicted"/>
<protein>
    <recommendedName>
        <fullName evidence="4">Lipoprotein</fullName>
    </recommendedName>
</protein>
<dbReference type="Proteomes" id="UP000095541">
    <property type="component" value="Unassembled WGS sequence"/>
</dbReference>
<evidence type="ECO:0000313" key="2">
    <source>
        <dbReference type="EMBL" id="CUQ48320.1"/>
    </source>
</evidence>
<keyword evidence="1" id="KW-0732">Signal</keyword>
<gene>
    <name evidence="2" type="ORF">ERS852557_04983</name>
</gene>
<feature type="signal peptide" evidence="1">
    <location>
        <begin position="1"/>
        <end position="27"/>
    </location>
</feature>
<sequence>MKTKKIKRPVCYFVGLLAFGLMLYSCLQDETDLDSQETTGKVIKGKNRELSIDVARSWYEARQTPVVTTRSVVTHFELMTKLHWKKGYENRKGKFEVVEVPLLTRGGAVLMDRETMEKYKEKERGKIRNISRMVIIKNLETGEIINFVMHIVGTYDYLMKAKHFEDNSYLYRAPDLSGSVYFYEPEGALVNGWQYKDGKIVATISQGTEEGSSMQDTIDTRGIVLKPVCHTESVYVEHNECNGFTYQDPEYGLSFGAECRKVGTWETVEVCIEIPTYEEDGNIGGEWNPNENTNGGYIPPKPNEEPPLDDDLKRIIRENKNLNETELNELSDIVNRIPDNCGDYAVYTYLINNNHCFNTVSRNNNVGGEGATAGYQPGSSNLIFYGNDPIQYSSFTHEMFHFFQHKFRGYYKEEEKGFMEFERNLYADIIFFVNNLKGNWHDYDTLAQKQEGWVYSGADCKEEYDTTNEYKEWLKDITNNCTTLPTIIRQEDFLKFAKFYGQVNHAYNVEKKYLYDENIGYTPVAISNALTIAHNNCK</sequence>
<evidence type="ECO:0000256" key="1">
    <source>
        <dbReference type="SAM" id="SignalP"/>
    </source>
</evidence>
<evidence type="ECO:0008006" key="4">
    <source>
        <dbReference type="Google" id="ProtNLM"/>
    </source>
</evidence>
<dbReference type="EMBL" id="CZBI01000019">
    <property type="protein sequence ID" value="CUQ48320.1"/>
    <property type="molecule type" value="Genomic_DNA"/>
</dbReference>
<feature type="chain" id="PRO_5008037167" description="Lipoprotein" evidence="1">
    <location>
        <begin position="28"/>
        <end position="538"/>
    </location>
</feature>